<feature type="region of interest" description="Disordered" evidence="1">
    <location>
        <begin position="441"/>
        <end position="471"/>
    </location>
</feature>
<dbReference type="HOGENOM" id="CLU_022771_0_1_1"/>
<dbReference type="Proteomes" id="UP000001294">
    <property type="component" value="Unassembled WGS sequence"/>
</dbReference>
<keyword evidence="4" id="KW-1185">Reference proteome</keyword>
<evidence type="ECO:0000313" key="4">
    <source>
        <dbReference type="Proteomes" id="UP000001294"/>
    </source>
</evidence>
<evidence type="ECO:0000313" key="3">
    <source>
        <dbReference type="EMBL" id="EEA18975.1"/>
    </source>
</evidence>
<dbReference type="Pfam" id="PF10307">
    <property type="entry name" value="HAD_SAK_1"/>
    <property type="match status" value="1"/>
</dbReference>
<organism evidence="3 4">
    <name type="scientific">Talaromyces marneffei (strain ATCC 18224 / CBS 334.59 / QM 7333)</name>
    <name type="common">Penicillium marneffei</name>
    <dbReference type="NCBI Taxonomy" id="441960"/>
    <lineage>
        <taxon>Eukaryota</taxon>
        <taxon>Fungi</taxon>
        <taxon>Dikarya</taxon>
        <taxon>Ascomycota</taxon>
        <taxon>Pezizomycotina</taxon>
        <taxon>Eurotiomycetes</taxon>
        <taxon>Eurotiomycetidae</taxon>
        <taxon>Eurotiales</taxon>
        <taxon>Trichocomaceae</taxon>
        <taxon>Talaromyces</taxon>
        <taxon>Talaromyces sect. Talaromyces</taxon>
    </lineage>
</organism>
<dbReference type="GO" id="GO:0003723">
    <property type="term" value="F:RNA binding"/>
    <property type="evidence" value="ECO:0007669"/>
    <property type="project" value="TreeGrafter"/>
</dbReference>
<reference evidence="4" key="1">
    <citation type="journal article" date="2015" name="Genome Announc.">
        <title>Genome sequence of the AIDS-associated pathogen Penicillium marneffei (ATCC18224) and its near taxonomic relative Talaromyces stipitatus (ATCC10500).</title>
        <authorList>
            <person name="Nierman W.C."/>
            <person name="Fedorova-Abrams N.D."/>
            <person name="Andrianopoulos A."/>
        </authorList>
    </citation>
    <scope>NUCLEOTIDE SEQUENCE [LARGE SCALE GENOMIC DNA]</scope>
    <source>
        <strain evidence="4">ATCC 18224 / CBS 334.59 / QM 7333</strain>
    </source>
</reference>
<dbReference type="GO" id="GO:0032040">
    <property type="term" value="C:small-subunit processome"/>
    <property type="evidence" value="ECO:0007669"/>
    <property type="project" value="TreeGrafter"/>
</dbReference>
<evidence type="ECO:0000259" key="2">
    <source>
        <dbReference type="Pfam" id="PF10307"/>
    </source>
</evidence>
<dbReference type="EMBL" id="DS995906">
    <property type="protein sequence ID" value="EEA18975.1"/>
    <property type="molecule type" value="Genomic_DNA"/>
</dbReference>
<dbReference type="PANTHER" id="PTHR10335">
    <property type="entry name" value="RRNA 2-O-METHYLTRANSFERASE FIBRILLARIN"/>
    <property type="match status" value="1"/>
</dbReference>
<feature type="domain" description="Swiss Army Knife RNA repair protein HAD" evidence="2">
    <location>
        <begin position="67"/>
        <end position="271"/>
    </location>
</feature>
<feature type="region of interest" description="Disordered" evidence="1">
    <location>
        <begin position="493"/>
        <end position="582"/>
    </location>
</feature>
<feature type="compositionally biased region" description="Gly residues" evidence="1">
    <location>
        <begin position="513"/>
        <end position="548"/>
    </location>
</feature>
<name>B6QVH0_TALMQ</name>
<gene>
    <name evidence="3" type="ORF">PMAA_012440</name>
</gene>
<feature type="compositionally biased region" description="Polar residues" evidence="1">
    <location>
        <begin position="559"/>
        <end position="576"/>
    </location>
</feature>
<sequence length="582" mass="64652">MLKSAKSVVSAVGAYKQLHNMQLNGIASASHTVTNLKRWSVAGKELPGVAQIKTIHVYDFDNTLFSSPLPNPQLWSGSTIGYLQTYEGFANGGWWHDQSILSATGEGADVEEARAWAGWWNEQVVQLVELSMKQKDALTVLLTGRGEDNFTDIIKRIVASRNLEFDMVCLKPEVGPNGQQFPSTISFKQSFLESLISTYHQAEEIRVYEDRVKHVKAFREFFAKINDRYLQSQGDRKPITAEVIHIAEGTVHLDPVTEVAEVQKMVNEHNRRFHGSTTNSTKSPYGRLKIKRSVLYTGYLLNEKNSNRLVSDLLQPSLPAGVAEGNEIKPLANIIMITPRPAPKSILRKAGGMGKKVSWRITGLGHWDHKLWAARVEPVSENDSYYTETPVPVVVLGFRKGARPVDANRIQNWQPVDPNNSLVFDTVVGERALLRVDEDSSMDGDWENQYGNKNNKRRHPAGRRDDDMQDSIRNIQDSNPYQALNENSTHIRAYHGGRNHDPNYNYRGRGRGGRGSGAGRGRGASSRGGGRGRGRGGSTNDGGRGGYHGYRSLDEHPTGSDTGTDFRSGHSSSNGVVQLMDY</sequence>
<dbReference type="VEuPathDB" id="FungiDB:PMAA_012440"/>
<evidence type="ECO:0000256" key="1">
    <source>
        <dbReference type="SAM" id="MobiDB-lite"/>
    </source>
</evidence>
<dbReference type="OrthoDB" id="5596992at2759"/>
<dbReference type="PhylomeDB" id="B6QVH0"/>
<dbReference type="InterPro" id="IPR018812">
    <property type="entry name" value="SAK_HAD"/>
</dbReference>
<dbReference type="GO" id="GO:0031428">
    <property type="term" value="C:box C/D methylation guide snoRNP complex"/>
    <property type="evidence" value="ECO:0007669"/>
    <property type="project" value="TreeGrafter"/>
</dbReference>
<dbReference type="AlphaFoldDB" id="B6QVH0"/>
<protein>
    <recommendedName>
        <fullName evidence="2">Swiss Army Knife RNA repair protein HAD domain-containing protein</fullName>
    </recommendedName>
</protein>
<dbReference type="PANTHER" id="PTHR10335:SF23">
    <property type="entry name" value="OB FOLD-CONTAINING PROTEIN, NUCLEIC ACID BINDING"/>
    <property type="match status" value="1"/>
</dbReference>
<proteinExistence type="predicted"/>
<dbReference type="GO" id="GO:1990259">
    <property type="term" value="F:histone H2AQ104 methyltransferase activity"/>
    <property type="evidence" value="ECO:0007669"/>
    <property type="project" value="TreeGrafter"/>
</dbReference>
<dbReference type="GO" id="GO:0000494">
    <property type="term" value="P:box C/D sno(s)RNA 3'-end processing"/>
    <property type="evidence" value="ECO:0007669"/>
    <property type="project" value="TreeGrafter"/>
</dbReference>
<dbReference type="GO" id="GO:0008649">
    <property type="term" value="F:rRNA methyltransferase activity"/>
    <property type="evidence" value="ECO:0007669"/>
    <property type="project" value="TreeGrafter"/>
</dbReference>
<accession>B6QVH0</accession>